<accession>A0A4R5KBA1</accession>
<dbReference type="GO" id="GO:0046872">
    <property type="term" value="F:metal ion binding"/>
    <property type="evidence" value="ECO:0007669"/>
    <property type="project" value="UniProtKB-KW"/>
</dbReference>
<dbReference type="CDD" id="cd07385">
    <property type="entry name" value="MPP_YkuE_C"/>
    <property type="match status" value="1"/>
</dbReference>
<dbReference type="GO" id="GO:0009245">
    <property type="term" value="P:lipid A biosynthetic process"/>
    <property type="evidence" value="ECO:0007669"/>
    <property type="project" value="TreeGrafter"/>
</dbReference>
<evidence type="ECO:0000259" key="5">
    <source>
        <dbReference type="Pfam" id="PF00149"/>
    </source>
</evidence>
<dbReference type="InterPro" id="IPR004843">
    <property type="entry name" value="Calcineurin-like_PHP"/>
</dbReference>
<dbReference type="GO" id="GO:0008758">
    <property type="term" value="F:UDP-2,3-diacylglucosamine hydrolase activity"/>
    <property type="evidence" value="ECO:0007669"/>
    <property type="project" value="TreeGrafter"/>
</dbReference>
<name>A0A4R5KBA1_9BACL</name>
<dbReference type="Pfam" id="PF00149">
    <property type="entry name" value="Metallophos"/>
    <property type="match status" value="1"/>
</dbReference>
<keyword evidence="7" id="KW-1185">Reference proteome</keyword>
<evidence type="ECO:0000313" key="6">
    <source>
        <dbReference type="EMBL" id="TDF92182.1"/>
    </source>
</evidence>
<comment type="similarity">
    <text evidence="4">Belongs to the metallophosphoesterase superfamily.</text>
</comment>
<dbReference type="AlphaFoldDB" id="A0A4R5KBA1"/>
<dbReference type="SUPFAM" id="SSF56300">
    <property type="entry name" value="Metallo-dependent phosphatases"/>
    <property type="match status" value="1"/>
</dbReference>
<dbReference type="GO" id="GO:0016020">
    <property type="term" value="C:membrane"/>
    <property type="evidence" value="ECO:0007669"/>
    <property type="project" value="GOC"/>
</dbReference>
<keyword evidence="2" id="KW-0479">Metal-binding</keyword>
<proteinExistence type="inferred from homology"/>
<evidence type="ECO:0000313" key="7">
    <source>
        <dbReference type="Proteomes" id="UP000295636"/>
    </source>
</evidence>
<sequence>MAGTMNRRTFLKKSVYALTGIAAVPFTGYSYARFVEPGWLQINPVELALKRLPAAFDGMRIVQFSDVHLGFHYSVPHLAKLVTKIQSLQPDLICFTGDLYDSAINESGPVAQELSRLKAPFGKAAVLGNHDYLARKPEQIAGLLSGSGFTVLTNRSAPLERGRSRIWISGVDDMWEGKPDLAKALQGVPAGDFHLLLSHCPDFADTALQHPVDLQLSGHSHGGQVRLPFYGHIIAARYAQKYVNGLYSLGGGKLLVYTNRGIGVSVLPVRFWCRPEITVFTLRQGTS</sequence>
<evidence type="ECO:0000256" key="1">
    <source>
        <dbReference type="ARBA" id="ARBA00001968"/>
    </source>
</evidence>
<evidence type="ECO:0000256" key="2">
    <source>
        <dbReference type="ARBA" id="ARBA00022723"/>
    </source>
</evidence>
<gene>
    <name evidence="6" type="ORF">E1757_30795</name>
</gene>
<dbReference type="PANTHER" id="PTHR31302">
    <property type="entry name" value="TRANSMEMBRANE PROTEIN WITH METALLOPHOSPHOESTERASE DOMAIN-RELATED"/>
    <property type="match status" value="1"/>
</dbReference>
<comment type="cofactor">
    <cofactor evidence="1">
        <name>a divalent metal cation</name>
        <dbReference type="ChEBI" id="CHEBI:60240"/>
    </cofactor>
</comment>
<dbReference type="RefSeq" id="WP_133235518.1">
    <property type="nucleotide sequence ID" value="NZ_SMRT01000022.1"/>
</dbReference>
<dbReference type="InterPro" id="IPR029052">
    <property type="entry name" value="Metallo-depent_PP-like"/>
</dbReference>
<feature type="domain" description="Calcineurin-like phosphoesterase" evidence="5">
    <location>
        <begin position="59"/>
        <end position="222"/>
    </location>
</feature>
<reference evidence="6 7" key="1">
    <citation type="submission" date="2019-03" db="EMBL/GenBank/DDBJ databases">
        <title>This is whole genome sequence of Paenibacillus sp MS74 strain.</title>
        <authorList>
            <person name="Trinh H.N."/>
        </authorList>
    </citation>
    <scope>NUCLEOTIDE SEQUENCE [LARGE SCALE GENOMIC DNA]</scope>
    <source>
        <strain evidence="6 7">MS74</strain>
    </source>
</reference>
<organism evidence="6 7">
    <name type="scientific">Paenibacillus piri</name>
    <dbReference type="NCBI Taxonomy" id="2547395"/>
    <lineage>
        <taxon>Bacteria</taxon>
        <taxon>Bacillati</taxon>
        <taxon>Bacillota</taxon>
        <taxon>Bacilli</taxon>
        <taxon>Bacillales</taxon>
        <taxon>Paenibacillaceae</taxon>
        <taxon>Paenibacillus</taxon>
    </lineage>
</organism>
<dbReference type="Proteomes" id="UP000295636">
    <property type="component" value="Unassembled WGS sequence"/>
</dbReference>
<dbReference type="EMBL" id="SMRT01000022">
    <property type="protein sequence ID" value="TDF92182.1"/>
    <property type="molecule type" value="Genomic_DNA"/>
</dbReference>
<dbReference type="Gene3D" id="3.60.21.10">
    <property type="match status" value="1"/>
</dbReference>
<comment type="caution">
    <text evidence="6">The sequence shown here is derived from an EMBL/GenBank/DDBJ whole genome shotgun (WGS) entry which is preliminary data.</text>
</comment>
<dbReference type="FunFam" id="3.60.21.10:FF:000028">
    <property type="entry name" value="Putative metallophosphoesterase"/>
    <property type="match status" value="1"/>
</dbReference>
<evidence type="ECO:0000256" key="3">
    <source>
        <dbReference type="ARBA" id="ARBA00022801"/>
    </source>
</evidence>
<dbReference type="PANTHER" id="PTHR31302:SF31">
    <property type="entry name" value="PHOSPHODIESTERASE YAEI"/>
    <property type="match status" value="1"/>
</dbReference>
<dbReference type="OrthoDB" id="9780884at2"/>
<evidence type="ECO:0000256" key="4">
    <source>
        <dbReference type="ARBA" id="ARBA00061089"/>
    </source>
</evidence>
<dbReference type="InterPro" id="IPR051158">
    <property type="entry name" value="Metallophosphoesterase_sf"/>
</dbReference>
<keyword evidence="3" id="KW-0378">Hydrolase</keyword>
<protein>
    <submittedName>
        <fullName evidence="6">Metallophosphoesterase</fullName>
    </submittedName>
</protein>